<evidence type="ECO:0000313" key="3">
    <source>
        <dbReference type="Proteomes" id="UP000182444"/>
    </source>
</evidence>
<sequence>MQHAWIWLSLLFGLTSSVLWYWLWLCSGWRDGRLALLPCRTHWLTQTVALLLTVEVSYDLCSSASRLASQRLVGIRTGSSGISASVLLQVGGVGVSQKGVSPTSFPRSDGSGDLLMWATQGTEEEPGHFVRLKTLALGAWRFSSWQLVSTIAVRVLQHLARRLT</sequence>
<evidence type="ECO:0000256" key="1">
    <source>
        <dbReference type="SAM" id="Phobius"/>
    </source>
</evidence>
<accession>A0A1D8NN79</accession>
<gene>
    <name evidence="2" type="ORF">YALI1_F17444g</name>
</gene>
<keyword evidence="1" id="KW-0812">Transmembrane</keyword>
<dbReference type="GeneID" id="94583963"/>
<dbReference type="RefSeq" id="XP_068139482.1">
    <property type="nucleotide sequence ID" value="XM_068283381.1"/>
</dbReference>
<protein>
    <submittedName>
        <fullName evidence="2">Uncharacterized protein</fullName>
    </submittedName>
</protein>
<dbReference type="VEuPathDB" id="FungiDB:YALI1_F17444g"/>
<dbReference type="Proteomes" id="UP000182444">
    <property type="component" value="Chromosome 1F"/>
</dbReference>
<keyword evidence="1" id="KW-0472">Membrane</keyword>
<evidence type="ECO:0000313" key="2">
    <source>
        <dbReference type="EMBL" id="AOW07105.1"/>
    </source>
</evidence>
<name>A0A1D8NN79_YARLL</name>
<proteinExistence type="predicted"/>
<reference evidence="2 3" key="1">
    <citation type="journal article" date="2016" name="PLoS ONE">
        <title>Sequence Assembly of Yarrowia lipolytica Strain W29/CLIB89 Shows Transposable Element Diversity.</title>
        <authorList>
            <person name="Magnan C."/>
            <person name="Yu J."/>
            <person name="Chang I."/>
            <person name="Jahn E."/>
            <person name="Kanomata Y."/>
            <person name="Wu J."/>
            <person name="Zeller M."/>
            <person name="Oakes M."/>
            <person name="Baldi P."/>
            <person name="Sandmeyer S."/>
        </authorList>
    </citation>
    <scope>NUCLEOTIDE SEQUENCE [LARGE SCALE GENOMIC DNA]</scope>
    <source>
        <strain evidence="3">CLIB89(W29)</strain>
    </source>
</reference>
<keyword evidence="1" id="KW-1133">Transmembrane helix</keyword>
<dbReference type="AlphaFoldDB" id="A0A1D8NN79"/>
<dbReference type="EMBL" id="CP017558">
    <property type="protein sequence ID" value="AOW07105.1"/>
    <property type="molecule type" value="Genomic_DNA"/>
</dbReference>
<feature type="transmembrane region" description="Helical" evidence="1">
    <location>
        <begin position="6"/>
        <end position="24"/>
    </location>
</feature>
<organism evidence="2 3">
    <name type="scientific">Yarrowia lipolytica</name>
    <name type="common">Candida lipolytica</name>
    <dbReference type="NCBI Taxonomy" id="4952"/>
    <lineage>
        <taxon>Eukaryota</taxon>
        <taxon>Fungi</taxon>
        <taxon>Dikarya</taxon>
        <taxon>Ascomycota</taxon>
        <taxon>Saccharomycotina</taxon>
        <taxon>Dipodascomycetes</taxon>
        <taxon>Dipodascales</taxon>
        <taxon>Dipodascales incertae sedis</taxon>
        <taxon>Yarrowia</taxon>
    </lineage>
</organism>